<keyword evidence="3" id="KW-1185">Reference proteome</keyword>
<dbReference type="AlphaFoldDB" id="A0A565ALT6"/>
<feature type="transmembrane region" description="Helical" evidence="1">
    <location>
        <begin position="140"/>
        <end position="157"/>
    </location>
</feature>
<evidence type="ECO:0000313" key="3">
    <source>
        <dbReference type="Proteomes" id="UP000489600"/>
    </source>
</evidence>
<reference evidence="2" key="1">
    <citation type="submission" date="2019-07" db="EMBL/GenBank/DDBJ databases">
        <authorList>
            <person name="Dittberner H."/>
        </authorList>
    </citation>
    <scope>NUCLEOTIDE SEQUENCE [LARGE SCALE GENOMIC DNA]</scope>
</reference>
<keyword evidence="1" id="KW-0472">Membrane</keyword>
<sequence length="175" mass="19497">MSYARSIIPQQAGNNIGVGTNNKALTLSAKVLRKIVDPSSGMIRFTSLDFFSGTQRVCSFLPDADYEVPIVTYVDYWCTRVCEESQIVTLVADDGTIKEDIRTGLKLGRKVIVTVASAMGDKEIHILENVRMPEKFSDRWFLVVCLVLPIMTYNIQLDGLCNNGKLEKALAQIMD</sequence>
<proteinExistence type="predicted"/>
<gene>
    <name evidence="2" type="ORF">ANE_LOCUS812</name>
</gene>
<dbReference type="EMBL" id="CABITT030000001">
    <property type="protein sequence ID" value="VVA90367.1"/>
    <property type="molecule type" value="Genomic_DNA"/>
</dbReference>
<organism evidence="2 3">
    <name type="scientific">Arabis nemorensis</name>
    <dbReference type="NCBI Taxonomy" id="586526"/>
    <lineage>
        <taxon>Eukaryota</taxon>
        <taxon>Viridiplantae</taxon>
        <taxon>Streptophyta</taxon>
        <taxon>Embryophyta</taxon>
        <taxon>Tracheophyta</taxon>
        <taxon>Spermatophyta</taxon>
        <taxon>Magnoliopsida</taxon>
        <taxon>eudicotyledons</taxon>
        <taxon>Gunneridae</taxon>
        <taxon>Pentapetalae</taxon>
        <taxon>rosids</taxon>
        <taxon>malvids</taxon>
        <taxon>Brassicales</taxon>
        <taxon>Brassicaceae</taxon>
        <taxon>Arabideae</taxon>
        <taxon>Arabis</taxon>
    </lineage>
</organism>
<name>A0A565ALT6_9BRAS</name>
<accession>A0A565ALT6</accession>
<comment type="caution">
    <text evidence="2">The sequence shown here is derived from an EMBL/GenBank/DDBJ whole genome shotgun (WGS) entry which is preliminary data.</text>
</comment>
<keyword evidence="1" id="KW-0812">Transmembrane</keyword>
<dbReference type="Proteomes" id="UP000489600">
    <property type="component" value="Unassembled WGS sequence"/>
</dbReference>
<keyword evidence="1" id="KW-1133">Transmembrane helix</keyword>
<evidence type="ECO:0000313" key="2">
    <source>
        <dbReference type="EMBL" id="VVA90367.1"/>
    </source>
</evidence>
<dbReference type="OrthoDB" id="185373at2759"/>
<protein>
    <submittedName>
        <fullName evidence="2">Uncharacterized protein</fullName>
    </submittedName>
</protein>
<evidence type="ECO:0000256" key="1">
    <source>
        <dbReference type="SAM" id="Phobius"/>
    </source>
</evidence>